<sequence>MIIRATKNRRTLFFLISDAIIFTLSIYFAFLLRFSGEIPEIFEPGMIYSGVVLVSSKLFLMWLFRIYKVPWRFFGLNEARKIFFVTSISAILFFIIFSLYEDFFNPFPRSVIIIDATISALMVGSLRILKRIFLDFKKSRSGEPCVIIGSTSKTLQVLKGLKSGYESYYPVGIVDGRSDVVGTYCDGFLVGDKSELKHYIEDGVKTAIIALKLLPSELKELYDELDELGFKDIKIFALLDDKKSGITDISIEDLLARKPKDLDSKVVEQFIGGKIVMVTGAGGTIGSEICKQCLKFGASQLIMVEHSEYNLYQINEATKSDPRNRLVMLNIMHLKEFEEIFAKFKPDIVIHAAAYKHVPLCEFNPISAVQNNILGTKNVIDLSKKYGAKRVVLISTDKAVRPTNIMGATKRVCELYALNSNESGKTEIVAVRFGNVLGSSGSVIPKFKSQIAANEPLSVTHPDITRYFMLVSEACQLVLQAASIAEGGELFVLNMGEPVKIADLAARMLKLSGKEELGIKFVGLRPGEKLYEELLIDESDVATKFESIFVTKSGEYDLNLLNSQIQKLVSLEDETLVEAGLKEIVPEFKHALNKD</sequence>
<feature type="transmembrane region" description="Helical" evidence="2">
    <location>
        <begin position="12"/>
        <end position="34"/>
    </location>
</feature>
<dbReference type="Gene3D" id="3.40.50.720">
    <property type="entry name" value="NAD(P)-binding Rossmann-like Domain"/>
    <property type="match status" value="2"/>
</dbReference>
<dbReference type="EC" id="5.1.3.2" evidence="4"/>
<dbReference type="AlphaFoldDB" id="A0A0S4SSD1"/>
<keyword evidence="2" id="KW-0812">Transmembrane</keyword>
<gene>
    <name evidence="4" type="primary">capD_3</name>
    <name evidence="4" type="ORF">ERS686654_01972</name>
</gene>
<dbReference type="GO" id="GO:0003978">
    <property type="term" value="F:UDP-glucose 4-epimerase activity"/>
    <property type="evidence" value="ECO:0007669"/>
    <property type="project" value="UniProtKB-EC"/>
</dbReference>
<organism evidence="4 5">
    <name type="scientific">Campylobacter hyointestinalis subsp. hyointestinalis</name>
    <dbReference type="NCBI Taxonomy" id="91352"/>
    <lineage>
        <taxon>Bacteria</taxon>
        <taxon>Pseudomonadati</taxon>
        <taxon>Campylobacterota</taxon>
        <taxon>Epsilonproteobacteria</taxon>
        <taxon>Campylobacterales</taxon>
        <taxon>Campylobacteraceae</taxon>
        <taxon>Campylobacter</taxon>
    </lineage>
</organism>
<evidence type="ECO:0000259" key="3">
    <source>
        <dbReference type="Pfam" id="PF02719"/>
    </source>
</evidence>
<evidence type="ECO:0000313" key="4">
    <source>
        <dbReference type="EMBL" id="CUU89284.1"/>
    </source>
</evidence>
<dbReference type="InterPro" id="IPR036291">
    <property type="entry name" value="NAD(P)-bd_dom_sf"/>
</dbReference>
<dbReference type="EMBL" id="FAVB01000006">
    <property type="protein sequence ID" value="CUU89284.1"/>
    <property type="molecule type" value="Genomic_DNA"/>
</dbReference>
<keyword evidence="5" id="KW-1185">Reference proteome</keyword>
<dbReference type="PANTHER" id="PTHR43318:SF1">
    <property type="entry name" value="POLYSACCHARIDE BIOSYNTHESIS PROTEIN EPSC-RELATED"/>
    <property type="match status" value="1"/>
</dbReference>
<evidence type="ECO:0000256" key="1">
    <source>
        <dbReference type="ARBA" id="ARBA00007430"/>
    </source>
</evidence>
<reference evidence="4 5" key="1">
    <citation type="submission" date="2015-11" db="EMBL/GenBank/DDBJ databases">
        <authorList>
            <consortium name="Pathogen Informatics"/>
        </authorList>
    </citation>
    <scope>NUCLEOTIDE SEQUENCE [LARGE SCALE GENOMIC DNA]</scope>
    <source>
        <strain evidence="4 5">006A-0059</strain>
    </source>
</reference>
<dbReference type="InterPro" id="IPR051203">
    <property type="entry name" value="Polysaccharide_Synthase-Rel"/>
</dbReference>
<feature type="transmembrane region" description="Helical" evidence="2">
    <location>
        <begin position="46"/>
        <end position="67"/>
    </location>
</feature>
<keyword evidence="2" id="KW-1133">Transmembrane helix</keyword>
<name>A0A0S4SSD1_CAMHY</name>
<feature type="domain" description="Polysaccharide biosynthesis protein CapD-like" evidence="3">
    <location>
        <begin position="276"/>
        <end position="552"/>
    </location>
</feature>
<dbReference type="InterPro" id="IPR003869">
    <property type="entry name" value="Polysac_CapD-like"/>
</dbReference>
<feature type="transmembrane region" description="Helical" evidence="2">
    <location>
        <begin position="79"/>
        <end position="100"/>
    </location>
</feature>
<dbReference type="SUPFAM" id="SSF51735">
    <property type="entry name" value="NAD(P)-binding Rossmann-fold domains"/>
    <property type="match status" value="1"/>
</dbReference>
<protein>
    <submittedName>
        <fullName evidence="4">Epimerase/dehydratase WbiI</fullName>
        <ecNumber evidence="4">5.1.3.2</ecNumber>
    </submittedName>
</protein>
<dbReference type="CDD" id="cd05237">
    <property type="entry name" value="UDP_invert_4-6DH_SDR_e"/>
    <property type="match status" value="1"/>
</dbReference>
<proteinExistence type="inferred from homology"/>
<evidence type="ECO:0000313" key="5">
    <source>
        <dbReference type="Proteomes" id="UP000052237"/>
    </source>
</evidence>
<evidence type="ECO:0000256" key="2">
    <source>
        <dbReference type="SAM" id="Phobius"/>
    </source>
</evidence>
<keyword evidence="4" id="KW-0413">Isomerase</keyword>
<dbReference type="RefSeq" id="WP_081315719.1">
    <property type="nucleotide sequence ID" value="NZ_FAVB01000006.1"/>
</dbReference>
<comment type="similarity">
    <text evidence="1">Belongs to the polysaccharide synthase family.</text>
</comment>
<dbReference type="SUPFAM" id="SSF53335">
    <property type="entry name" value="S-adenosyl-L-methionine-dependent methyltransferases"/>
    <property type="match status" value="1"/>
</dbReference>
<keyword evidence="2" id="KW-0472">Membrane</keyword>
<accession>A0A0S4SSD1</accession>
<dbReference type="PANTHER" id="PTHR43318">
    <property type="entry name" value="UDP-N-ACETYLGLUCOSAMINE 4,6-DEHYDRATASE"/>
    <property type="match status" value="1"/>
</dbReference>
<dbReference type="Pfam" id="PF02719">
    <property type="entry name" value="Polysacc_synt_2"/>
    <property type="match status" value="1"/>
</dbReference>
<dbReference type="InterPro" id="IPR029063">
    <property type="entry name" value="SAM-dependent_MTases_sf"/>
</dbReference>
<comment type="caution">
    <text evidence="4">The sequence shown here is derived from an EMBL/GenBank/DDBJ whole genome shotgun (WGS) entry which is preliminary data.</text>
</comment>
<dbReference type="Proteomes" id="UP000052237">
    <property type="component" value="Unassembled WGS sequence"/>
</dbReference>